<protein>
    <submittedName>
        <fullName evidence="1">Uncharacterized protein</fullName>
    </submittedName>
</protein>
<comment type="caution">
    <text evidence="1">The sequence shown here is derived from an EMBL/GenBank/DDBJ whole genome shotgun (WGS) entry which is preliminary data.</text>
</comment>
<keyword evidence="2" id="KW-1185">Reference proteome</keyword>
<organism evidence="1 2">
    <name type="scientific">Chelatococcus asaccharovorans</name>
    <dbReference type="NCBI Taxonomy" id="28210"/>
    <lineage>
        <taxon>Bacteria</taxon>
        <taxon>Pseudomonadati</taxon>
        <taxon>Pseudomonadota</taxon>
        <taxon>Alphaproteobacteria</taxon>
        <taxon>Hyphomicrobiales</taxon>
        <taxon>Chelatococcaceae</taxon>
        <taxon>Chelatococcus</taxon>
    </lineage>
</organism>
<gene>
    <name evidence="1" type="ORF">C7450_105284</name>
</gene>
<dbReference type="Proteomes" id="UP000248021">
    <property type="component" value="Unassembled WGS sequence"/>
</dbReference>
<sequence>MSLTVDSMKRVYRLIRRIPVAGLVITGIVRLGKALLLPAGPGFDGLADEVHVVGASLQALRADVDQLALAVVALNAAQTGRAPRMLLATRPTNLAAEASTDITATLVRDEATPPQQIAFNPEAGDPSGLIAEIIACSPAALSAATIPLSGCETPEALRELAQALAKAMRDRAVLCLRLLDRLSIFLAAPRDGEAGHEARQISPQLLLEIFERQGCRLIGLRRGTAGTWPTVDLIIEMRES</sequence>
<proteinExistence type="predicted"/>
<name>A0A2V3U783_9HYPH</name>
<dbReference type="RefSeq" id="WP_110374986.1">
    <property type="nucleotide sequence ID" value="NZ_JAHBRY010000001.1"/>
</dbReference>
<accession>A0A2V3U783</accession>
<reference evidence="1 2" key="1">
    <citation type="submission" date="2018-05" db="EMBL/GenBank/DDBJ databases">
        <title>Genomic Encyclopedia of Type Strains, Phase IV (KMG-IV): sequencing the most valuable type-strain genomes for metagenomic binning, comparative biology and taxonomic classification.</title>
        <authorList>
            <person name="Goeker M."/>
        </authorList>
    </citation>
    <scope>NUCLEOTIDE SEQUENCE [LARGE SCALE GENOMIC DNA]</scope>
    <source>
        <strain evidence="1 2">DSM 6462</strain>
    </source>
</reference>
<evidence type="ECO:0000313" key="2">
    <source>
        <dbReference type="Proteomes" id="UP000248021"/>
    </source>
</evidence>
<evidence type="ECO:0000313" key="1">
    <source>
        <dbReference type="EMBL" id="PXW58935.1"/>
    </source>
</evidence>
<dbReference type="AlphaFoldDB" id="A0A2V3U783"/>
<dbReference type="EMBL" id="QJJK01000005">
    <property type="protein sequence ID" value="PXW58935.1"/>
    <property type="molecule type" value="Genomic_DNA"/>
</dbReference>